<accession>A0A318T371</accession>
<organism evidence="2 3">
    <name type="scientific">Phyllobacterium leguminum</name>
    <dbReference type="NCBI Taxonomy" id="314237"/>
    <lineage>
        <taxon>Bacteria</taxon>
        <taxon>Pseudomonadati</taxon>
        <taxon>Pseudomonadota</taxon>
        <taxon>Alphaproteobacteria</taxon>
        <taxon>Hyphomicrobiales</taxon>
        <taxon>Phyllobacteriaceae</taxon>
        <taxon>Phyllobacterium</taxon>
    </lineage>
</organism>
<protein>
    <submittedName>
        <fullName evidence="2">Uracil-DNA glycosylase</fullName>
    </submittedName>
</protein>
<gene>
    <name evidence="2" type="ORF">C7477_12540</name>
</gene>
<dbReference type="SMART" id="SM00987">
    <property type="entry name" value="UreE_C"/>
    <property type="match status" value="1"/>
</dbReference>
<dbReference type="Proteomes" id="UP000247454">
    <property type="component" value="Unassembled WGS sequence"/>
</dbReference>
<dbReference type="Gene3D" id="3.40.470.10">
    <property type="entry name" value="Uracil-DNA glycosylase-like domain"/>
    <property type="match status" value="1"/>
</dbReference>
<evidence type="ECO:0000259" key="1">
    <source>
        <dbReference type="SMART" id="SM00986"/>
    </source>
</evidence>
<dbReference type="Pfam" id="PF03167">
    <property type="entry name" value="UDG"/>
    <property type="match status" value="1"/>
</dbReference>
<reference evidence="2 3" key="1">
    <citation type="submission" date="2018-06" db="EMBL/GenBank/DDBJ databases">
        <title>Genomic Encyclopedia of Type Strains, Phase III (KMG-III): the genomes of soil and plant-associated and newly described type strains.</title>
        <authorList>
            <person name="Whitman W."/>
        </authorList>
    </citation>
    <scope>NUCLEOTIDE SEQUENCE [LARGE SCALE GENOMIC DNA]</scope>
    <source>
        <strain evidence="2 3">ORS 1419</strain>
    </source>
</reference>
<evidence type="ECO:0000313" key="3">
    <source>
        <dbReference type="Proteomes" id="UP000247454"/>
    </source>
</evidence>
<dbReference type="InterPro" id="IPR036895">
    <property type="entry name" value="Uracil-DNA_glycosylase-like_sf"/>
</dbReference>
<dbReference type="RefSeq" id="WP_425373587.1">
    <property type="nucleotide sequence ID" value="NZ_QJTF01000025.1"/>
</dbReference>
<name>A0A318T371_9HYPH</name>
<proteinExistence type="predicted"/>
<dbReference type="CDD" id="cd10033">
    <property type="entry name" value="UDG_like"/>
    <property type="match status" value="1"/>
</dbReference>
<keyword evidence="3" id="KW-1185">Reference proteome</keyword>
<dbReference type="SMART" id="SM00986">
    <property type="entry name" value="UDG"/>
    <property type="match status" value="1"/>
</dbReference>
<dbReference type="InterPro" id="IPR005122">
    <property type="entry name" value="Uracil-DNA_glycosylase-like"/>
</dbReference>
<dbReference type="AlphaFoldDB" id="A0A318T371"/>
<dbReference type="InterPro" id="IPR047124">
    <property type="entry name" value="HI_0220.2"/>
</dbReference>
<feature type="domain" description="Uracil-DNA glycosylase-like" evidence="1">
    <location>
        <begin position="34"/>
        <end position="199"/>
    </location>
</feature>
<evidence type="ECO:0000313" key="2">
    <source>
        <dbReference type="EMBL" id="PYE86447.1"/>
    </source>
</evidence>
<dbReference type="PANTHER" id="PTHR42160:SF1">
    <property type="entry name" value="URACIL-DNA GLYCOSYLASE SUPERFAMILY PROTEIN"/>
    <property type="match status" value="1"/>
</dbReference>
<dbReference type="PANTHER" id="PTHR42160">
    <property type="entry name" value="URACIL-DNA GLYCOSYLASE SUPERFAMILY PROTEIN"/>
    <property type="match status" value="1"/>
</dbReference>
<comment type="caution">
    <text evidence="2">The sequence shown here is derived from an EMBL/GenBank/DDBJ whole genome shotgun (WGS) entry which is preliminary data.</text>
</comment>
<dbReference type="EMBL" id="QJTF01000025">
    <property type="protein sequence ID" value="PYE86447.1"/>
    <property type="molecule type" value="Genomic_DNA"/>
</dbReference>
<sequence length="210" mass="23966">MISECRLRAEISRCRVCRDAPRHGGSLPHEPRPVCVMSRTARIAICGQAPGIRVHNTGLPFNDPSGDRLRQWLGVTREEFYDPALFAIVPMGFCFPGYDAKGGDLPPRRECRETWHAQVFAEMPQLKLIIAIGQYAQAYHMGNRRKASLTQTVADWRDALETPDETGRIVLPLPHPSWRNSGWLKRNPWFERDLVPELKRRVQKLTSNGK</sequence>
<dbReference type="SUPFAM" id="SSF52141">
    <property type="entry name" value="Uracil-DNA glycosylase-like"/>
    <property type="match status" value="1"/>
</dbReference>